<dbReference type="Proteomes" id="UP001166251">
    <property type="component" value="Unassembled WGS sequence"/>
</dbReference>
<evidence type="ECO:0000259" key="1">
    <source>
        <dbReference type="Pfam" id="PF01965"/>
    </source>
</evidence>
<comment type="caution">
    <text evidence="2">The sequence shown here is derived from an EMBL/GenBank/DDBJ whole genome shotgun (WGS) entry which is preliminary data.</text>
</comment>
<dbReference type="SUPFAM" id="SSF52317">
    <property type="entry name" value="Class I glutamine amidotransferase-like"/>
    <property type="match status" value="1"/>
</dbReference>
<gene>
    <name evidence="2" type="ORF">K0504_12200</name>
</gene>
<dbReference type="InterPro" id="IPR029062">
    <property type="entry name" value="Class_I_gatase-like"/>
</dbReference>
<reference evidence="2" key="1">
    <citation type="submission" date="2021-07" db="EMBL/GenBank/DDBJ databases">
        <title>Neiella marina sp. nov., isolated from the intestinal content of sea cucumber Apostichopus japonicus.</title>
        <authorList>
            <person name="Bai X."/>
        </authorList>
    </citation>
    <scope>NUCLEOTIDE SEQUENCE</scope>
    <source>
        <strain evidence="2">126</strain>
    </source>
</reference>
<name>A0ABS7EHG9_9GAMM</name>
<dbReference type="PANTHER" id="PTHR48094:SF12">
    <property type="entry name" value="PARKINSON DISEASE PROTEIN 7 HOMOLOG"/>
    <property type="match status" value="1"/>
</dbReference>
<dbReference type="NCBIfam" id="TIGR01383">
    <property type="entry name" value="not_thiJ"/>
    <property type="match status" value="1"/>
</dbReference>
<dbReference type="PANTHER" id="PTHR48094">
    <property type="entry name" value="PROTEIN/NUCLEIC ACID DEGLYCASE DJ-1-RELATED"/>
    <property type="match status" value="1"/>
</dbReference>
<dbReference type="CDD" id="cd03135">
    <property type="entry name" value="GATase1_DJ-1"/>
    <property type="match status" value="1"/>
</dbReference>
<protein>
    <submittedName>
        <fullName evidence="2">DJ-1/PfpI family protein</fullName>
    </submittedName>
</protein>
<sequence length="224" mass="24327">MTAHVLLPVASGSEDMEVVIIADVLRRAGITVTLASISDSRQLTLARHIQISADALLSDVASSDYDMIVLPGGMPGSEALRDCQPLIERLQQQRDQDGWIAAICAAPAVVLQHHDLLGEAYATCYPTFQDQLYPEYCLPDEAVVVDEPHKVITSQAPGTAMRFALTLIDVLLGEQASIDVETPLCMLLEELEDEELEHDDHAHTDDCCSSDNHSCKSGDSCCSH</sequence>
<dbReference type="InterPro" id="IPR002818">
    <property type="entry name" value="DJ-1/PfpI"/>
</dbReference>
<dbReference type="InterPro" id="IPR050325">
    <property type="entry name" value="Prot/Nucl_acid_deglycase"/>
</dbReference>
<evidence type="ECO:0000313" key="3">
    <source>
        <dbReference type="Proteomes" id="UP001166251"/>
    </source>
</evidence>
<dbReference type="InterPro" id="IPR006287">
    <property type="entry name" value="DJ-1"/>
</dbReference>
<proteinExistence type="predicted"/>
<keyword evidence="3" id="KW-1185">Reference proteome</keyword>
<dbReference type="Gene3D" id="3.40.50.880">
    <property type="match status" value="1"/>
</dbReference>
<evidence type="ECO:0000313" key="2">
    <source>
        <dbReference type="EMBL" id="MBW8191799.1"/>
    </source>
</evidence>
<dbReference type="RefSeq" id="WP_220104475.1">
    <property type="nucleotide sequence ID" value="NZ_JAHZSS010000014.1"/>
</dbReference>
<dbReference type="EMBL" id="JAHZSS010000014">
    <property type="protein sequence ID" value="MBW8191799.1"/>
    <property type="molecule type" value="Genomic_DNA"/>
</dbReference>
<organism evidence="2 3">
    <name type="scientific">Neiella holothuriorum</name>
    <dbReference type="NCBI Taxonomy" id="2870530"/>
    <lineage>
        <taxon>Bacteria</taxon>
        <taxon>Pseudomonadati</taxon>
        <taxon>Pseudomonadota</taxon>
        <taxon>Gammaproteobacteria</taxon>
        <taxon>Alteromonadales</taxon>
        <taxon>Echinimonadaceae</taxon>
        <taxon>Neiella</taxon>
    </lineage>
</organism>
<dbReference type="Pfam" id="PF01965">
    <property type="entry name" value="DJ-1_PfpI"/>
    <property type="match status" value="1"/>
</dbReference>
<accession>A0ABS7EHG9</accession>
<feature type="domain" description="DJ-1/PfpI" evidence="1">
    <location>
        <begin position="4"/>
        <end position="168"/>
    </location>
</feature>